<keyword evidence="2" id="KW-1185">Reference proteome</keyword>
<evidence type="ECO:0000313" key="1">
    <source>
        <dbReference type="EMBL" id="QZA58235.1"/>
    </source>
</evidence>
<dbReference type="EMBL" id="CP075585">
    <property type="protein sequence ID" value="QZA58235.1"/>
    <property type="molecule type" value="Genomic_DNA"/>
</dbReference>
<evidence type="ECO:0000313" key="2">
    <source>
        <dbReference type="Proteomes" id="UP000822862"/>
    </source>
</evidence>
<reference evidence="1 2" key="1">
    <citation type="submission" date="2020-01" db="EMBL/GenBank/DDBJ databases">
        <authorList>
            <person name="Sixt B."/>
            <person name="Schulz F."/>
            <person name="Kostanjsek R."/>
            <person name="Koestlbacher S."/>
            <person name="Collingro A."/>
            <person name="Toenshoff E."/>
            <person name="Horn M."/>
        </authorList>
    </citation>
    <scope>NUCLEOTIDE SEQUENCE [LARGE SCALE GENOMIC DNA]</scope>
    <source>
        <strain evidence="1 2">15C</strain>
    </source>
</reference>
<reference evidence="1 2" key="2">
    <citation type="submission" date="2021-05" db="EMBL/GenBank/DDBJ databases">
        <title>Ecology and evolution of chlamydial symbionts of arthropods.</title>
        <authorList>
            <person name="Halter T."/>
            <person name="Sixt B.S."/>
            <person name="Toenshoff E.R."/>
            <person name="Koestlbacher S."/>
            <person name="Schulz F."/>
            <person name="Kostanjsek R."/>
            <person name="Collingro A."/>
            <person name="Hendrickx F."/>
            <person name="Horn M."/>
        </authorList>
    </citation>
    <scope>NUCLEOTIDE SEQUENCE [LARGE SCALE GENOMIC DNA]</scope>
    <source>
        <strain evidence="1 2">15C</strain>
    </source>
</reference>
<sequence length="718" mass="83993">MNMLIYPDSDSIKKHSNLSDYIKIVIAPNEKDAENFDLFSKLISKSLEKALPDEFMKDFLKNPSQEKMHSMVLELRKKQPLISWDDPHKAPCFIRMSLICASEFTTGIGRYFCDILSRWLIPGKLLNISCSCGANIVFHCSPKQIFYFHQIYIDIVDSNDLMLLKGNISSLQKEIYLNILAVRYARRVISIKNLSAEQKRFMIKENIASSLNRSAKELDSSMFNLMHNLFLQLNVEKKISRIQLKFAPFLKQKVKIFDRDIFEEIRYYSFLFGSRFTAARELRHLVRLVSFQYLFRKNLLYQLAKNPEKRHLNLKIFRAYLSSNSTQEHKPVLGIIGGINVLKESELFEERHILEAIRHCLPNASKVENSFILDRRTYDPIRLFYLEIEKKDNTPFTIDEIKELRKSLNRELKENIESIIHPVLMPRNEEEIMRSIVLLSRQLKYVNDLPQVTISFSTQTKHQLIFTIILLRVLNDSSPDIVQLFSKANTLLKIERLEVKSAGLLRKKYQKEANIFHIALSKAPFLRRFSIDLFKARQFLSSELNRIFKGGIRDFNGGILSKQQEVFHELCSSFKELSSHESFLLENFFYSLTPPLSQTLIMPSILKMLFNMMLKAINADYTHTSIFYKTQVKDEFFLIMIASPFIAIKEKIVDLVNKLCIPPSDLCHTQVSIYDTHCIGYIYRRNDQTSYQKLCSTFDEFLQQDLSWLLSQEKLSLN</sequence>
<proteinExistence type="predicted"/>
<gene>
    <name evidence="1" type="ORF">RHAB15C_0000106</name>
</gene>
<protein>
    <submittedName>
        <fullName evidence="1">Uncharacterized protein</fullName>
    </submittedName>
</protein>
<accession>A0ABX8YZ55</accession>
<dbReference type="Proteomes" id="UP000822862">
    <property type="component" value="Chromosome"/>
</dbReference>
<organism evidence="1 2">
    <name type="scientific">Candidatus Rhabdochlamydia porcellionis</name>
    <dbReference type="NCBI Taxonomy" id="225148"/>
    <lineage>
        <taxon>Bacteria</taxon>
        <taxon>Pseudomonadati</taxon>
        <taxon>Chlamydiota</taxon>
        <taxon>Chlamydiia</taxon>
        <taxon>Parachlamydiales</taxon>
        <taxon>Candidatus Rhabdochlamydiaceae</taxon>
        <taxon>Candidatus Rhabdochlamydia</taxon>
    </lineage>
</organism>
<name>A0ABX8YZ55_9BACT</name>